<dbReference type="PANTHER" id="PTHR33116:SF78">
    <property type="entry name" value="OS12G0587133 PROTEIN"/>
    <property type="match status" value="1"/>
</dbReference>
<name>A0AAV9KXN7_9SOLN</name>
<reference evidence="1 2" key="1">
    <citation type="submission" date="2023-10" db="EMBL/GenBank/DDBJ databases">
        <title>Genome-Wide Identification Analysis in wild type Solanum Pinnatisectum Reveals Some Genes Defensing Phytophthora Infestans.</title>
        <authorList>
            <person name="Sun C."/>
        </authorList>
    </citation>
    <scope>NUCLEOTIDE SEQUENCE [LARGE SCALE GENOMIC DNA]</scope>
    <source>
        <strain evidence="1">LQN</strain>
        <tissue evidence="1">Leaf</tissue>
    </source>
</reference>
<dbReference type="EMBL" id="JAWPEI010000008">
    <property type="protein sequence ID" value="KAK4718211.1"/>
    <property type="molecule type" value="Genomic_DNA"/>
</dbReference>
<evidence type="ECO:0000313" key="2">
    <source>
        <dbReference type="Proteomes" id="UP001311915"/>
    </source>
</evidence>
<organism evidence="1 2">
    <name type="scientific">Solanum pinnatisectum</name>
    <name type="common">tansyleaf nightshade</name>
    <dbReference type="NCBI Taxonomy" id="50273"/>
    <lineage>
        <taxon>Eukaryota</taxon>
        <taxon>Viridiplantae</taxon>
        <taxon>Streptophyta</taxon>
        <taxon>Embryophyta</taxon>
        <taxon>Tracheophyta</taxon>
        <taxon>Spermatophyta</taxon>
        <taxon>Magnoliopsida</taxon>
        <taxon>eudicotyledons</taxon>
        <taxon>Gunneridae</taxon>
        <taxon>Pentapetalae</taxon>
        <taxon>asterids</taxon>
        <taxon>lamiids</taxon>
        <taxon>Solanales</taxon>
        <taxon>Solanaceae</taxon>
        <taxon>Solanoideae</taxon>
        <taxon>Solaneae</taxon>
        <taxon>Solanum</taxon>
    </lineage>
</organism>
<gene>
    <name evidence="1" type="ORF">R3W88_016549</name>
</gene>
<protein>
    <recommendedName>
        <fullName evidence="3">Reverse transcriptase</fullName>
    </recommendedName>
</protein>
<evidence type="ECO:0008006" key="3">
    <source>
        <dbReference type="Google" id="ProtNLM"/>
    </source>
</evidence>
<dbReference type="AlphaFoldDB" id="A0AAV9KXN7"/>
<keyword evidence="2" id="KW-1185">Reference proteome</keyword>
<dbReference type="PANTHER" id="PTHR33116">
    <property type="entry name" value="REVERSE TRANSCRIPTASE ZINC-BINDING DOMAIN-CONTAINING PROTEIN-RELATED-RELATED"/>
    <property type="match status" value="1"/>
</dbReference>
<proteinExistence type="predicted"/>
<comment type="caution">
    <text evidence="1">The sequence shown here is derived from an EMBL/GenBank/DDBJ whole genome shotgun (WGS) entry which is preliminary data.</text>
</comment>
<sequence>MNNKLKGWKTCFLSLAGRTMLVKSVLDSIPTYAMQCNILPQSTHSHIDRIQRNFLWGTTPDRRKLHLANWDLVTTPIKDGGLGIQKTSGKNFALLAR</sequence>
<dbReference type="Proteomes" id="UP001311915">
    <property type="component" value="Unassembled WGS sequence"/>
</dbReference>
<accession>A0AAV9KXN7</accession>
<evidence type="ECO:0000313" key="1">
    <source>
        <dbReference type="EMBL" id="KAK4718211.1"/>
    </source>
</evidence>